<dbReference type="InterPro" id="IPR010869">
    <property type="entry name" value="DUF1501"/>
</dbReference>
<gene>
    <name evidence="2" type="ORF">DES53_109112</name>
</gene>
<dbReference type="SUPFAM" id="SSF53649">
    <property type="entry name" value="Alkaline phosphatase-like"/>
    <property type="match status" value="1"/>
</dbReference>
<evidence type="ECO:0000256" key="1">
    <source>
        <dbReference type="SAM" id="MobiDB-lite"/>
    </source>
</evidence>
<organism evidence="2 3">
    <name type="scientific">Roseimicrobium gellanilyticum</name>
    <dbReference type="NCBI Taxonomy" id="748857"/>
    <lineage>
        <taxon>Bacteria</taxon>
        <taxon>Pseudomonadati</taxon>
        <taxon>Verrucomicrobiota</taxon>
        <taxon>Verrucomicrobiia</taxon>
        <taxon>Verrucomicrobiales</taxon>
        <taxon>Verrucomicrobiaceae</taxon>
        <taxon>Roseimicrobium</taxon>
    </lineage>
</organism>
<name>A0A366HD87_9BACT</name>
<protein>
    <submittedName>
        <fullName evidence="2">Uncharacterized protein DUF1501</fullName>
    </submittedName>
</protein>
<evidence type="ECO:0000313" key="3">
    <source>
        <dbReference type="Proteomes" id="UP000253426"/>
    </source>
</evidence>
<accession>A0A366HD87</accession>
<dbReference type="PANTHER" id="PTHR43737">
    <property type="entry name" value="BLL7424 PROTEIN"/>
    <property type="match status" value="1"/>
</dbReference>
<dbReference type="Gene3D" id="3.40.720.10">
    <property type="entry name" value="Alkaline Phosphatase, subunit A"/>
    <property type="match status" value="1"/>
</dbReference>
<keyword evidence="3" id="KW-1185">Reference proteome</keyword>
<dbReference type="PROSITE" id="PS51318">
    <property type="entry name" value="TAT"/>
    <property type="match status" value="1"/>
</dbReference>
<dbReference type="InterPro" id="IPR006311">
    <property type="entry name" value="TAT_signal"/>
</dbReference>
<evidence type="ECO:0000313" key="2">
    <source>
        <dbReference type="EMBL" id="RBP39685.1"/>
    </source>
</evidence>
<sequence>MMTTMMPSSNDISQLHAAQARLQAGTRRHFFSRCSMGLGSIALASMMAEQQAKAAPSPQDPLAPQRPHGAPRAKNVIYLFMAGGPSQLELFDYKPRLQELNGQPIPQSFIEGKRFAFMNSSHGVKLLGARREFKQHGQSGAWVSDLLPHTASVADDLCFVKSCATELFNHAPAKLFMNTGSGQFGRPSMGAWVTYGLGSESRDLPGFVVLQSGPRGPRGGAVNWASGFLPTTYQGVPLRGTGEPILNLTTPGGVSSASQRKTIDAIRDLNLSRLVETGDAEIQTRINSYEMAYRMQTSAPDLIDISGESKATLDMYGVDPSQPSFARNCLLARRLVERGTRFVQLYHTNWDSHGGPGETLEDDFPPRCREIDQGCAALIRDLKSRGLLEDTLVIWGGEFGRTPMGENRDKTGRNHHIDAFTMWFAGGGVKAGHTFGKSDELGFNAVEDRAHVHDLHATILHLLGIDHKKLTFRFQGRDFRLTDVHGKLLRGMLA</sequence>
<feature type="region of interest" description="Disordered" evidence="1">
    <location>
        <begin position="49"/>
        <end position="69"/>
    </location>
</feature>
<dbReference type="EMBL" id="QNRR01000009">
    <property type="protein sequence ID" value="RBP39685.1"/>
    <property type="molecule type" value="Genomic_DNA"/>
</dbReference>
<dbReference type="Pfam" id="PF07394">
    <property type="entry name" value="DUF1501"/>
    <property type="match status" value="1"/>
</dbReference>
<dbReference type="InterPro" id="IPR017850">
    <property type="entry name" value="Alkaline_phosphatase_core_sf"/>
</dbReference>
<dbReference type="PANTHER" id="PTHR43737:SF1">
    <property type="entry name" value="DUF1501 DOMAIN-CONTAINING PROTEIN"/>
    <property type="match status" value="1"/>
</dbReference>
<proteinExistence type="predicted"/>
<dbReference type="AlphaFoldDB" id="A0A366HD87"/>
<dbReference type="Proteomes" id="UP000253426">
    <property type="component" value="Unassembled WGS sequence"/>
</dbReference>
<comment type="caution">
    <text evidence="2">The sequence shown here is derived from an EMBL/GenBank/DDBJ whole genome shotgun (WGS) entry which is preliminary data.</text>
</comment>
<reference evidence="2 3" key="1">
    <citation type="submission" date="2018-06" db="EMBL/GenBank/DDBJ databases">
        <title>Genomic Encyclopedia of Type Strains, Phase IV (KMG-IV): sequencing the most valuable type-strain genomes for metagenomic binning, comparative biology and taxonomic classification.</title>
        <authorList>
            <person name="Goeker M."/>
        </authorList>
    </citation>
    <scope>NUCLEOTIDE SEQUENCE [LARGE SCALE GENOMIC DNA]</scope>
    <source>
        <strain evidence="2 3">DSM 25532</strain>
    </source>
</reference>